<gene>
    <name evidence="7" type="ORF">H9641_09515</name>
</gene>
<evidence type="ECO:0000256" key="4">
    <source>
        <dbReference type="ARBA" id="ARBA00022840"/>
    </source>
</evidence>
<dbReference type="SMART" id="SM00382">
    <property type="entry name" value="AAA"/>
    <property type="match status" value="1"/>
</dbReference>
<dbReference type="PANTHER" id="PTHR42711:SF16">
    <property type="entry name" value="ABC TRANSPORTER ATP-BINDING PROTEIN"/>
    <property type="match status" value="1"/>
</dbReference>
<dbReference type="PROSITE" id="PS00211">
    <property type="entry name" value="ABC_TRANSPORTER_1"/>
    <property type="match status" value="1"/>
</dbReference>
<dbReference type="Proteomes" id="UP000655570">
    <property type="component" value="Unassembled WGS sequence"/>
</dbReference>
<comment type="caution">
    <text evidence="7">The sequence shown here is derived from an EMBL/GenBank/DDBJ whole genome shotgun (WGS) entry which is preliminary data.</text>
</comment>
<keyword evidence="3" id="KW-0547">Nucleotide-binding</keyword>
<evidence type="ECO:0000256" key="1">
    <source>
        <dbReference type="ARBA" id="ARBA00004202"/>
    </source>
</evidence>
<evidence type="ECO:0000256" key="3">
    <source>
        <dbReference type="ARBA" id="ARBA00022741"/>
    </source>
</evidence>
<name>A0ABR8TYT3_9CELL</name>
<dbReference type="SUPFAM" id="SSF52540">
    <property type="entry name" value="P-loop containing nucleoside triphosphate hydrolases"/>
    <property type="match status" value="1"/>
</dbReference>
<keyword evidence="4 7" id="KW-0067">ATP-binding</keyword>
<reference evidence="7 8" key="1">
    <citation type="submission" date="2020-08" db="EMBL/GenBank/DDBJ databases">
        <title>A Genomic Blueprint of the Chicken Gut Microbiome.</title>
        <authorList>
            <person name="Gilroy R."/>
            <person name="Ravi A."/>
            <person name="Getino M."/>
            <person name="Pursley I."/>
            <person name="Horton D.L."/>
            <person name="Alikhan N.-F."/>
            <person name="Baker D."/>
            <person name="Gharbi K."/>
            <person name="Hall N."/>
            <person name="Watson M."/>
            <person name="Adriaenssens E.M."/>
            <person name="Foster-Nyarko E."/>
            <person name="Jarju S."/>
            <person name="Secka A."/>
            <person name="Antonio M."/>
            <person name="Oren A."/>
            <person name="Chaudhuri R."/>
            <person name="La Ragione R.M."/>
            <person name="Hildebrand F."/>
            <person name="Pallen M.J."/>
        </authorList>
    </citation>
    <scope>NUCLEOTIDE SEQUENCE [LARGE SCALE GENOMIC DNA]</scope>
    <source>
        <strain evidence="7 8">Sa2CUA9</strain>
    </source>
</reference>
<evidence type="ECO:0000256" key="2">
    <source>
        <dbReference type="ARBA" id="ARBA00022448"/>
    </source>
</evidence>
<dbReference type="InterPro" id="IPR017871">
    <property type="entry name" value="ABC_transporter-like_CS"/>
</dbReference>
<organism evidence="7 8">
    <name type="scientific">Oerskovia merdavium</name>
    <dbReference type="NCBI Taxonomy" id="2762227"/>
    <lineage>
        <taxon>Bacteria</taxon>
        <taxon>Bacillati</taxon>
        <taxon>Actinomycetota</taxon>
        <taxon>Actinomycetes</taxon>
        <taxon>Micrococcales</taxon>
        <taxon>Cellulomonadaceae</taxon>
        <taxon>Oerskovia</taxon>
    </lineage>
</organism>
<comment type="subcellular location">
    <subcellularLocation>
        <location evidence="1">Cell membrane</location>
        <topology evidence="1">Peripheral membrane protein</topology>
    </subcellularLocation>
</comment>
<dbReference type="RefSeq" id="WP_191803146.1">
    <property type="nucleotide sequence ID" value="NZ_JACSQF010000008.1"/>
</dbReference>
<feature type="domain" description="ABC transporter" evidence="6">
    <location>
        <begin position="22"/>
        <end position="254"/>
    </location>
</feature>
<dbReference type="InterPro" id="IPR050763">
    <property type="entry name" value="ABC_transporter_ATP-binding"/>
</dbReference>
<proteinExistence type="predicted"/>
<evidence type="ECO:0000313" key="8">
    <source>
        <dbReference type="Proteomes" id="UP000655570"/>
    </source>
</evidence>
<keyword evidence="5" id="KW-0046">Antibiotic resistance</keyword>
<evidence type="ECO:0000256" key="5">
    <source>
        <dbReference type="ARBA" id="ARBA00023251"/>
    </source>
</evidence>
<dbReference type="EMBL" id="JACSQF010000008">
    <property type="protein sequence ID" value="MBD7980949.1"/>
    <property type="molecule type" value="Genomic_DNA"/>
</dbReference>
<keyword evidence="2" id="KW-0813">Transport</keyword>
<protein>
    <submittedName>
        <fullName evidence="7">ABC transporter ATP-binding protein</fullName>
    </submittedName>
</protein>
<dbReference type="InterPro" id="IPR003439">
    <property type="entry name" value="ABC_transporter-like_ATP-bd"/>
</dbReference>
<dbReference type="PROSITE" id="PS50893">
    <property type="entry name" value="ABC_TRANSPORTER_2"/>
    <property type="match status" value="1"/>
</dbReference>
<dbReference type="Pfam" id="PF00005">
    <property type="entry name" value="ABC_tran"/>
    <property type="match status" value="1"/>
</dbReference>
<evidence type="ECO:0000259" key="6">
    <source>
        <dbReference type="PROSITE" id="PS50893"/>
    </source>
</evidence>
<dbReference type="InterPro" id="IPR003593">
    <property type="entry name" value="AAA+_ATPase"/>
</dbReference>
<dbReference type="PANTHER" id="PTHR42711">
    <property type="entry name" value="ABC TRANSPORTER ATP-BINDING PROTEIN"/>
    <property type="match status" value="1"/>
</dbReference>
<sequence>MDNDSLDRGTTGRDARKDDLVIDVQGLRRRYGGSTRGAQGFEAVAGVDLQVRRGELFALLGTNGAGKTSLLEVVEGLSRPTAGTARVFGKDPYRERAHVRPRIGIMLQEAGFPSDLTAIETARMWAGTLAAPRPVEEALDLVALRGRADVTVTSLSGGERRRLDLALALLGRPEVLFLDEPTTGLDPESRRSAWDLVQSLLDDGTTVVLTTHYLEEAERLADRLAIMHGGRIVQEGTVAEIVDAEPAHVYVDEASVRPHLADLPLLPGETLERVEGGTLSIATRDLQRSLAVLLAWAADRDVTFGRIEARPASLEQAFLAIADGPGHPSSSTIDPTERAA</sequence>
<keyword evidence="8" id="KW-1185">Reference proteome</keyword>
<evidence type="ECO:0000313" key="7">
    <source>
        <dbReference type="EMBL" id="MBD7980949.1"/>
    </source>
</evidence>
<dbReference type="InterPro" id="IPR027417">
    <property type="entry name" value="P-loop_NTPase"/>
</dbReference>
<accession>A0ABR8TYT3</accession>
<dbReference type="GO" id="GO:0005524">
    <property type="term" value="F:ATP binding"/>
    <property type="evidence" value="ECO:0007669"/>
    <property type="project" value="UniProtKB-KW"/>
</dbReference>
<dbReference type="Gene3D" id="3.40.50.300">
    <property type="entry name" value="P-loop containing nucleotide triphosphate hydrolases"/>
    <property type="match status" value="1"/>
</dbReference>